<gene>
    <name evidence="3" type="ORF">EV646_10551</name>
</gene>
<keyword evidence="2" id="KW-0560">Oxidoreductase</keyword>
<dbReference type="PANTHER" id="PTHR43639:SF1">
    <property type="entry name" value="SHORT-CHAIN DEHYDROGENASE_REDUCTASE FAMILY PROTEIN"/>
    <property type="match status" value="1"/>
</dbReference>
<evidence type="ECO:0000256" key="2">
    <source>
        <dbReference type="ARBA" id="ARBA00023002"/>
    </source>
</evidence>
<name>A0A4R2ISG9_9ACTN</name>
<dbReference type="InterPro" id="IPR002347">
    <property type="entry name" value="SDR_fam"/>
</dbReference>
<protein>
    <submittedName>
        <fullName evidence="3">Enoyl-ACP reductase-like protein</fullName>
    </submittedName>
</protein>
<organism evidence="3 4">
    <name type="scientific">Kribbella antiqua</name>
    <dbReference type="NCBI Taxonomy" id="2512217"/>
    <lineage>
        <taxon>Bacteria</taxon>
        <taxon>Bacillati</taxon>
        <taxon>Actinomycetota</taxon>
        <taxon>Actinomycetes</taxon>
        <taxon>Propionibacteriales</taxon>
        <taxon>Kribbellaceae</taxon>
        <taxon>Kribbella</taxon>
    </lineage>
</organism>
<dbReference type="AlphaFoldDB" id="A0A4R2ISG9"/>
<dbReference type="GO" id="GO:0016491">
    <property type="term" value="F:oxidoreductase activity"/>
    <property type="evidence" value="ECO:0007669"/>
    <property type="project" value="UniProtKB-KW"/>
</dbReference>
<evidence type="ECO:0000313" key="3">
    <source>
        <dbReference type="EMBL" id="TCO47502.1"/>
    </source>
</evidence>
<dbReference type="Pfam" id="PF13561">
    <property type="entry name" value="adh_short_C2"/>
    <property type="match status" value="1"/>
</dbReference>
<evidence type="ECO:0000313" key="4">
    <source>
        <dbReference type="Proteomes" id="UP000295573"/>
    </source>
</evidence>
<dbReference type="OrthoDB" id="517007at2"/>
<reference evidence="3 4" key="1">
    <citation type="journal article" date="2015" name="Stand. Genomic Sci.">
        <title>Genomic Encyclopedia of Bacterial and Archaeal Type Strains, Phase III: the genomes of soil and plant-associated and newly described type strains.</title>
        <authorList>
            <person name="Whitman W.B."/>
            <person name="Woyke T."/>
            <person name="Klenk H.P."/>
            <person name="Zhou Y."/>
            <person name="Lilburn T.G."/>
            <person name="Beck B.J."/>
            <person name="De Vos P."/>
            <person name="Vandamme P."/>
            <person name="Eisen J.A."/>
            <person name="Garrity G."/>
            <person name="Hugenholtz P."/>
            <person name="Kyrpides N.C."/>
        </authorList>
    </citation>
    <scope>NUCLEOTIDE SEQUENCE [LARGE SCALE GENOMIC DNA]</scope>
    <source>
        <strain evidence="3 4">VKM Ac-2541</strain>
    </source>
</reference>
<dbReference type="InterPro" id="IPR036291">
    <property type="entry name" value="NAD(P)-bd_dom_sf"/>
</dbReference>
<dbReference type="Proteomes" id="UP000295573">
    <property type="component" value="Unassembled WGS sequence"/>
</dbReference>
<dbReference type="PRINTS" id="PR00081">
    <property type="entry name" value="GDHRDH"/>
</dbReference>
<dbReference type="RefSeq" id="WP_132149059.1">
    <property type="nucleotide sequence ID" value="NZ_SLWR01000005.1"/>
</dbReference>
<evidence type="ECO:0000256" key="1">
    <source>
        <dbReference type="ARBA" id="ARBA00006484"/>
    </source>
</evidence>
<dbReference type="Gene3D" id="3.40.50.720">
    <property type="entry name" value="NAD(P)-binding Rossmann-like Domain"/>
    <property type="match status" value="1"/>
</dbReference>
<dbReference type="SUPFAM" id="SSF51735">
    <property type="entry name" value="NAD(P)-binding Rossmann-fold domains"/>
    <property type="match status" value="1"/>
</dbReference>
<keyword evidence="4" id="KW-1185">Reference proteome</keyword>
<comment type="similarity">
    <text evidence="1">Belongs to the short-chain dehydrogenases/reductases (SDR) family.</text>
</comment>
<accession>A0A4R2ISG9</accession>
<comment type="caution">
    <text evidence="3">The sequence shown here is derived from an EMBL/GenBank/DDBJ whole genome shotgun (WGS) entry which is preliminary data.</text>
</comment>
<proteinExistence type="inferred from homology"/>
<sequence>MGVLDGNAAQAVVKPIADVTEDDYDQLFATNLKGPFFAIQQAGRVLPDGGRIIAISTLNTAVPGPGISLYAASKAALEQSVKVAAREYGARRITVNAVSPGATDTDMFHNSNPPEAKNALVGITALGRMGEPAEVADVVGFLAGPDSRWLTGQNLLATGGLLI</sequence>
<dbReference type="EMBL" id="SLWR01000005">
    <property type="protein sequence ID" value="TCO47502.1"/>
    <property type="molecule type" value="Genomic_DNA"/>
</dbReference>
<dbReference type="PANTHER" id="PTHR43639">
    <property type="entry name" value="OXIDOREDUCTASE, SHORT-CHAIN DEHYDROGENASE/REDUCTASE FAMILY (AFU_ORTHOLOGUE AFUA_5G02870)"/>
    <property type="match status" value="1"/>
</dbReference>